<dbReference type="EMBL" id="ASJR01000029">
    <property type="protein sequence ID" value="ERP30855.1"/>
    <property type="molecule type" value="Genomic_DNA"/>
</dbReference>
<dbReference type="RefSeq" id="WP_022637669.1">
    <property type="nucleotide sequence ID" value="NZ_ASJR01000029.1"/>
</dbReference>
<name>U7D8Y5_9BACT</name>
<dbReference type="InterPro" id="IPR052206">
    <property type="entry name" value="Retinol_saturase"/>
</dbReference>
<keyword evidence="3" id="KW-0274">FAD</keyword>
<evidence type="ECO:0000256" key="3">
    <source>
        <dbReference type="ARBA" id="ARBA00022827"/>
    </source>
</evidence>
<proteinExistence type="predicted"/>
<evidence type="ECO:0000256" key="2">
    <source>
        <dbReference type="ARBA" id="ARBA00022729"/>
    </source>
</evidence>
<evidence type="ECO:0000256" key="4">
    <source>
        <dbReference type="ARBA" id="ARBA00022857"/>
    </source>
</evidence>
<dbReference type="STRING" id="1313304.CALK_2306"/>
<keyword evidence="5" id="KW-0520">NAD</keyword>
<dbReference type="PANTHER" id="PTHR46091">
    <property type="entry name" value="BLR7054 PROTEIN"/>
    <property type="match status" value="1"/>
</dbReference>
<gene>
    <name evidence="7" type="ORF">CALK_2306</name>
</gene>
<evidence type="ECO:0000259" key="6">
    <source>
        <dbReference type="Pfam" id="PF01593"/>
    </source>
</evidence>
<dbReference type="Pfam" id="PF01593">
    <property type="entry name" value="Amino_oxidase"/>
    <property type="match status" value="1"/>
</dbReference>
<evidence type="ECO:0000256" key="5">
    <source>
        <dbReference type="ARBA" id="ARBA00023027"/>
    </source>
</evidence>
<feature type="domain" description="Amine oxidase" evidence="6">
    <location>
        <begin position="10"/>
        <end position="476"/>
    </location>
</feature>
<sequence length="485" mass="55294">MDAVIIGSGLSGLTTAAFLTKQGFRTTLLEQHYQPGGYAHNFSRRGYRFEAAIHTAPLARTGVLFSLFEQLGIADAITTVRQDEMFRVKSGDKEYCIPHDPAHIRQALYDYFPEEKPGLDRFFADLEEVYTHMFTLFTPDKKGYPDKDPGFARKFQGQSYASYLAETFAGEEIQQVLGGQWPYVGIPPQRGSRLFLTMLFATHYFNGSHSIRGGFSTLVDALLECIERGGGQVVLKEEVSSINIENKYARGVYTTSDRYYEADLVVADCNPYLLHHTLIPEQWQSKRFHRRLSLLQPSLSSVAVYLGMKPGYEEYVQGNVILWYDDMACQEELYTYTRNKTPYQGDYLMILNPREPLGEKPVLTLLTFADQKQNTQWKSEKERVGQKMVDALCSLYPGLEAYIDLIETGSPDTFYRYTRNEEGAIYGFENSCEPFQETKLSYTTHIKNLYQCGHWSLPGCGVYNVITNGYTVAKQIQQDRDNGKI</sequence>
<dbReference type="SUPFAM" id="SSF51905">
    <property type="entry name" value="FAD/NAD(P)-binding domain"/>
    <property type="match status" value="1"/>
</dbReference>
<accession>U7D8Y5</accession>
<evidence type="ECO:0000313" key="7">
    <source>
        <dbReference type="EMBL" id="ERP30855.1"/>
    </source>
</evidence>
<protein>
    <submittedName>
        <fullName evidence="7">Phytoene dehydrogenase</fullName>
    </submittedName>
</protein>
<dbReference type="Proteomes" id="UP000017148">
    <property type="component" value="Unassembled WGS sequence"/>
</dbReference>
<keyword evidence="4" id="KW-0521">NADP</keyword>
<dbReference type="InterPro" id="IPR002937">
    <property type="entry name" value="Amino_oxidase"/>
</dbReference>
<reference evidence="7 8" key="1">
    <citation type="journal article" date="2013" name="Environ. Microbiol.">
        <title>Genome analysis of Chitinivibrio alkaliphilus gen. nov., sp. nov., a novel extremely haloalkaliphilic anaerobic chitinolytic bacterium from the candidate phylum Termite Group 3.</title>
        <authorList>
            <person name="Sorokin D.Y."/>
            <person name="Gumerov V.M."/>
            <person name="Rakitin A.L."/>
            <person name="Beletsky A.V."/>
            <person name="Damste J.S."/>
            <person name="Muyzer G."/>
            <person name="Mardanov A.V."/>
            <person name="Ravin N.V."/>
        </authorList>
    </citation>
    <scope>NUCLEOTIDE SEQUENCE [LARGE SCALE GENOMIC DNA]</scope>
    <source>
        <strain evidence="7 8">ACht1</strain>
    </source>
</reference>
<comment type="caution">
    <text evidence="7">The sequence shown here is derived from an EMBL/GenBank/DDBJ whole genome shotgun (WGS) entry which is preliminary data.</text>
</comment>
<dbReference type="Gene3D" id="3.50.50.60">
    <property type="entry name" value="FAD/NAD(P)-binding domain"/>
    <property type="match status" value="2"/>
</dbReference>
<dbReference type="AlphaFoldDB" id="U7D8Y5"/>
<dbReference type="GO" id="GO:0016491">
    <property type="term" value="F:oxidoreductase activity"/>
    <property type="evidence" value="ECO:0007669"/>
    <property type="project" value="InterPro"/>
</dbReference>
<keyword evidence="2" id="KW-0732">Signal</keyword>
<organism evidence="7 8">
    <name type="scientific">Chitinivibrio alkaliphilus ACht1</name>
    <dbReference type="NCBI Taxonomy" id="1313304"/>
    <lineage>
        <taxon>Bacteria</taxon>
        <taxon>Pseudomonadati</taxon>
        <taxon>Fibrobacterota</taxon>
        <taxon>Chitinivibrionia</taxon>
        <taxon>Chitinivibrionales</taxon>
        <taxon>Chitinivibrionaceae</taxon>
        <taxon>Chitinivibrio</taxon>
    </lineage>
</organism>
<keyword evidence="8" id="KW-1185">Reference proteome</keyword>
<dbReference type="PANTHER" id="PTHR46091:SF3">
    <property type="entry name" value="AMINE OXIDASE DOMAIN-CONTAINING PROTEIN"/>
    <property type="match status" value="1"/>
</dbReference>
<dbReference type="InterPro" id="IPR036188">
    <property type="entry name" value="FAD/NAD-bd_sf"/>
</dbReference>
<evidence type="ECO:0000256" key="1">
    <source>
        <dbReference type="ARBA" id="ARBA00022630"/>
    </source>
</evidence>
<keyword evidence="1" id="KW-0285">Flavoprotein</keyword>
<dbReference type="eggNOG" id="COG1233">
    <property type="taxonomic scope" value="Bacteria"/>
</dbReference>
<dbReference type="OrthoDB" id="9814556at2"/>
<evidence type="ECO:0000313" key="8">
    <source>
        <dbReference type="Proteomes" id="UP000017148"/>
    </source>
</evidence>